<keyword evidence="2" id="KW-0732">Signal</keyword>
<proteinExistence type="predicted"/>
<sequence length="99" mass="10895">MLHLLLWFRLLKMDASFSADGRYKALPKRGHVKKEIVSKLISSSFPCIKAKVLFGNGYFSSSAYSGSSKSASSSSSTSISPKTPSKFRQPPTPMNGRYK</sequence>
<feature type="signal peptide" evidence="2">
    <location>
        <begin position="1"/>
        <end position="18"/>
    </location>
</feature>
<evidence type="ECO:0000256" key="1">
    <source>
        <dbReference type="SAM" id="MobiDB-lite"/>
    </source>
</evidence>
<feature type="compositionally biased region" description="Low complexity" evidence="1">
    <location>
        <begin position="62"/>
        <end position="87"/>
    </location>
</feature>
<organism evidence="3 4">
    <name type="scientific">Ceratopteris richardii</name>
    <name type="common">Triangle waterfern</name>
    <dbReference type="NCBI Taxonomy" id="49495"/>
    <lineage>
        <taxon>Eukaryota</taxon>
        <taxon>Viridiplantae</taxon>
        <taxon>Streptophyta</taxon>
        <taxon>Embryophyta</taxon>
        <taxon>Tracheophyta</taxon>
        <taxon>Polypodiopsida</taxon>
        <taxon>Polypodiidae</taxon>
        <taxon>Polypodiales</taxon>
        <taxon>Pteridineae</taxon>
        <taxon>Pteridaceae</taxon>
        <taxon>Parkerioideae</taxon>
        <taxon>Ceratopteris</taxon>
    </lineage>
</organism>
<protein>
    <submittedName>
        <fullName evidence="3">Uncharacterized protein</fullName>
    </submittedName>
</protein>
<feature type="chain" id="PRO_5035937155" evidence="2">
    <location>
        <begin position="19"/>
        <end position="99"/>
    </location>
</feature>
<comment type="caution">
    <text evidence="3">The sequence shown here is derived from an EMBL/GenBank/DDBJ whole genome shotgun (WGS) entry which is preliminary data.</text>
</comment>
<keyword evidence="4" id="KW-1185">Reference proteome</keyword>
<evidence type="ECO:0000313" key="4">
    <source>
        <dbReference type="Proteomes" id="UP000825935"/>
    </source>
</evidence>
<dbReference type="Proteomes" id="UP000825935">
    <property type="component" value="Chromosome 5"/>
</dbReference>
<evidence type="ECO:0000256" key="2">
    <source>
        <dbReference type="SAM" id="SignalP"/>
    </source>
</evidence>
<dbReference type="EMBL" id="CM035410">
    <property type="protein sequence ID" value="KAH7437707.1"/>
    <property type="molecule type" value="Genomic_DNA"/>
</dbReference>
<reference evidence="3" key="1">
    <citation type="submission" date="2021-08" db="EMBL/GenBank/DDBJ databases">
        <title>WGS assembly of Ceratopteris richardii.</title>
        <authorList>
            <person name="Marchant D.B."/>
            <person name="Chen G."/>
            <person name="Jenkins J."/>
            <person name="Shu S."/>
            <person name="Leebens-Mack J."/>
            <person name="Grimwood J."/>
            <person name="Schmutz J."/>
            <person name="Soltis P."/>
            <person name="Soltis D."/>
            <person name="Chen Z.-H."/>
        </authorList>
    </citation>
    <scope>NUCLEOTIDE SEQUENCE</scope>
    <source>
        <strain evidence="3">Whitten #5841</strain>
        <tissue evidence="3">Leaf</tissue>
    </source>
</reference>
<feature type="region of interest" description="Disordered" evidence="1">
    <location>
        <begin position="62"/>
        <end position="99"/>
    </location>
</feature>
<dbReference type="AlphaFoldDB" id="A0A8T2UNK9"/>
<name>A0A8T2UNK9_CERRI</name>
<gene>
    <name evidence="3" type="ORF">KP509_05G085000</name>
</gene>
<evidence type="ECO:0000313" key="3">
    <source>
        <dbReference type="EMBL" id="KAH7437707.1"/>
    </source>
</evidence>
<accession>A0A8T2UNK9</accession>